<gene>
    <name evidence="2" type="ORF">M407DRAFT_23029</name>
</gene>
<keyword evidence="3" id="KW-1185">Reference proteome</keyword>
<reference evidence="3" key="2">
    <citation type="submission" date="2015-01" db="EMBL/GenBank/DDBJ databases">
        <title>Evolutionary Origins and Diversification of the Mycorrhizal Mutualists.</title>
        <authorList>
            <consortium name="DOE Joint Genome Institute"/>
            <consortium name="Mycorrhizal Genomics Consortium"/>
            <person name="Kohler A."/>
            <person name="Kuo A."/>
            <person name="Nagy L.G."/>
            <person name="Floudas D."/>
            <person name="Copeland A."/>
            <person name="Barry K.W."/>
            <person name="Cichocki N."/>
            <person name="Veneault-Fourrey C."/>
            <person name="LaButti K."/>
            <person name="Lindquist E.A."/>
            <person name="Lipzen A."/>
            <person name="Lundell T."/>
            <person name="Morin E."/>
            <person name="Murat C."/>
            <person name="Riley R."/>
            <person name="Ohm R."/>
            <person name="Sun H."/>
            <person name="Tunlid A."/>
            <person name="Henrissat B."/>
            <person name="Grigoriev I.V."/>
            <person name="Hibbett D.S."/>
            <person name="Martin F."/>
        </authorList>
    </citation>
    <scope>NUCLEOTIDE SEQUENCE [LARGE SCALE GENOMIC DNA]</scope>
    <source>
        <strain evidence="3">MUT 4182</strain>
    </source>
</reference>
<sequence length="607" mass="66717">MEPGAPPTFQSWTEYLVSTARFLSFLYSIPPSFADPGLSEVVERQYARLVKIACVYLTYRYTTSTISSFISSYPKATSAPTIASLVSTLGTTWLNAAVHSFDTQYELEESIPNVLSQSWARQRDGFQPKNDLPFFQLHDTARRWLAINPSSTLEQAILGFIGELEETWEPFETLTTYHEFSLIAAVFAITLSPNRETPDHQWVFVAETLIEALPPIPPPPTRVKTPVISHSTLHSPTQQPPLNTLIHPSQASPTSAVNGPCIPRKSGDDQPSTINPDNLQTPPSPSNQTEDAPPSRPQRIPPKSRTKNGGTWRAGDVIKFNIKGVSRKLKIRQLGAKAGNLVLTWLKKPEPVLAQDGSLVPLPPFDKAILVEAGPFMPALDLDCFIREQPLPPFLPFHEILSGMHDEYLRELFAKNPETPPASPEPEGDEIDDLPYELKVQALKDRVERRRRFRENLGLPPDPQDLADEANVASLLGSANREVHGRRPSTPNTSHPPADQGEAATRTSDDISTPCLSPQLQRQQVTPGGTEQHGMRDPAGEPSGGVLPIVVIAGEQMVEDSVAAGSVRFGSVPELVRDFRKSVCGSGSEPNQNRTGLEPVPNRFHVG</sequence>
<feature type="compositionally biased region" description="Polar residues" evidence="1">
    <location>
        <begin position="228"/>
        <end position="257"/>
    </location>
</feature>
<feature type="compositionally biased region" description="Acidic residues" evidence="1">
    <location>
        <begin position="426"/>
        <end position="435"/>
    </location>
</feature>
<dbReference type="HOGENOM" id="CLU_449923_0_0_1"/>
<dbReference type="OrthoDB" id="3307533at2759"/>
<dbReference type="Proteomes" id="UP000054248">
    <property type="component" value="Unassembled WGS sequence"/>
</dbReference>
<feature type="region of interest" description="Disordered" evidence="1">
    <location>
        <begin position="583"/>
        <end position="607"/>
    </location>
</feature>
<feature type="region of interest" description="Disordered" evidence="1">
    <location>
        <begin position="478"/>
        <end position="543"/>
    </location>
</feature>
<feature type="region of interest" description="Disordered" evidence="1">
    <location>
        <begin position="416"/>
        <end position="435"/>
    </location>
</feature>
<organism evidence="2 3">
    <name type="scientific">Tulasnella calospora MUT 4182</name>
    <dbReference type="NCBI Taxonomy" id="1051891"/>
    <lineage>
        <taxon>Eukaryota</taxon>
        <taxon>Fungi</taxon>
        <taxon>Dikarya</taxon>
        <taxon>Basidiomycota</taxon>
        <taxon>Agaricomycotina</taxon>
        <taxon>Agaricomycetes</taxon>
        <taxon>Cantharellales</taxon>
        <taxon>Tulasnellaceae</taxon>
        <taxon>Tulasnella</taxon>
    </lineage>
</organism>
<reference evidence="2 3" key="1">
    <citation type="submission" date="2014-04" db="EMBL/GenBank/DDBJ databases">
        <authorList>
            <consortium name="DOE Joint Genome Institute"/>
            <person name="Kuo A."/>
            <person name="Girlanda M."/>
            <person name="Perotto S."/>
            <person name="Kohler A."/>
            <person name="Nagy L.G."/>
            <person name="Floudas D."/>
            <person name="Copeland A."/>
            <person name="Barry K.W."/>
            <person name="Cichocki N."/>
            <person name="Veneault-Fourrey C."/>
            <person name="LaButti K."/>
            <person name="Lindquist E.A."/>
            <person name="Lipzen A."/>
            <person name="Lundell T."/>
            <person name="Morin E."/>
            <person name="Murat C."/>
            <person name="Sun H."/>
            <person name="Tunlid A."/>
            <person name="Henrissat B."/>
            <person name="Grigoriev I.V."/>
            <person name="Hibbett D.S."/>
            <person name="Martin F."/>
            <person name="Nordberg H.P."/>
            <person name="Cantor M.N."/>
            <person name="Hua S.X."/>
        </authorList>
    </citation>
    <scope>NUCLEOTIDE SEQUENCE [LARGE SCALE GENOMIC DNA]</scope>
    <source>
        <strain evidence="2 3">MUT 4182</strain>
    </source>
</reference>
<protein>
    <submittedName>
        <fullName evidence="2">Uncharacterized protein</fullName>
    </submittedName>
</protein>
<name>A0A0C3QLW4_9AGAM</name>
<dbReference type="AlphaFoldDB" id="A0A0C3QLW4"/>
<dbReference type="EMBL" id="KN823004">
    <property type="protein sequence ID" value="KIO27714.1"/>
    <property type="molecule type" value="Genomic_DNA"/>
</dbReference>
<feature type="compositionally biased region" description="Polar residues" evidence="1">
    <location>
        <begin position="269"/>
        <end position="290"/>
    </location>
</feature>
<accession>A0A0C3QLW4</accession>
<feature type="region of interest" description="Disordered" evidence="1">
    <location>
        <begin position="216"/>
        <end position="312"/>
    </location>
</feature>
<evidence type="ECO:0000256" key="1">
    <source>
        <dbReference type="SAM" id="MobiDB-lite"/>
    </source>
</evidence>
<feature type="compositionally biased region" description="Polar residues" evidence="1">
    <location>
        <begin position="510"/>
        <end position="529"/>
    </location>
</feature>
<evidence type="ECO:0000313" key="2">
    <source>
        <dbReference type="EMBL" id="KIO27714.1"/>
    </source>
</evidence>
<evidence type="ECO:0000313" key="3">
    <source>
        <dbReference type="Proteomes" id="UP000054248"/>
    </source>
</evidence>
<proteinExistence type="predicted"/>